<evidence type="ECO:0000313" key="1">
    <source>
        <dbReference type="EMBL" id="SEQ82070.1"/>
    </source>
</evidence>
<organism evidence="1 2">
    <name type="scientific">Lentzea albida</name>
    <dbReference type="NCBI Taxonomy" id="65499"/>
    <lineage>
        <taxon>Bacteria</taxon>
        <taxon>Bacillati</taxon>
        <taxon>Actinomycetota</taxon>
        <taxon>Actinomycetes</taxon>
        <taxon>Pseudonocardiales</taxon>
        <taxon>Pseudonocardiaceae</taxon>
        <taxon>Lentzea</taxon>
    </lineage>
</organism>
<accession>A0A1H9J5B9</accession>
<dbReference type="STRING" id="65499.SAMN04488000_104468"/>
<evidence type="ECO:0000313" key="2">
    <source>
        <dbReference type="Proteomes" id="UP000199503"/>
    </source>
</evidence>
<reference evidence="2" key="1">
    <citation type="submission" date="2016-10" db="EMBL/GenBank/DDBJ databases">
        <authorList>
            <person name="Varghese N."/>
            <person name="Submissions S."/>
        </authorList>
    </citation>
    <scope>NUCLEOTIDE SEQUENCE [LARGE SCALE GENOMIC DNA]</scope>
    <source>
        <strain evidence="2">DSM 44437</strain>
    </source>
</reference>
<protein>
    <submittedName>
        <fullName evidence="1">Uncharacterized protein</fullName>
    </submittedName>
</protein>
<dbReference type="EMBL" id="FOFV01000004">
    <property type="protein sequence ID" value="SEQ82070.1"/>
    <property type="molecule type" value="Genomic_DNA"/>
</dbReference>
<name>A0A1H9J5B9_9PSEU</name>
<proteinExistence type="predicted"/>
<keyword evidence="2" id="KW-1185">Reference proteome</keyword>
<dbReference type="Proteomes" id="UP000199503">
    <property type="component" value="Unassembled WGS sequence"/>
</dbReference>
<sequence>MSTPVTIDFLPRGSVATNVPGGPTTSNVSEILSFHFTDQADNNGLVGWPARIVENGVKASKAWTLAPSPRRPSDEIPAR</sequence>
<dbReference type="AlphaFoldDB" id="A0A1H9J5B9"/>
<gene>
    <name evidence="1" type="ORF">SAMN04488000_104468</name>
</gene>